<protein>
    <recommendedName>
        <fullName evidence="4">DUF2065 domain-containing protein</fullName>
    </recommendedName>
</protein>
<evidence type="ECO:0008006" key="4">
    <source>
        <dbReference type="Google" id="ProtNLM"/>
    </source>
</evidence>
<sequence length="65" mass="7409">MHINWDFFFSALGLALVLEGIPYFLWAERMPSVLRLLASKSPASLRKMGLTSILFGLLLIYFCKT</sequence>
<organism evidence="2 3">
    <name type="scientific">Desulfonauticus submarinus</name>
    <dbReference type="NCBI Taxonomy" id="206665"/>
    <lineage>
        <taxon>Bacteria</taxon>
        <taxon>Pseudomonadati</taxon>
        <taxon>Thermodesulfobacteriota</taxon>
        <taxon>Desulfovibrionia</taxon>
        <taxon>Desulfovibrionales</taxon>
        <taxon>Desulfonauticaceae</taxon>
        <taxon>Desulfonauticus</taxon>
    </lineage>
</organism>
<dbReference type="OrthoDB" id="5460292at2"/>
<evidence type="ECO:0000313" key="2">
    <source>
        <dbReference type="EMBL" id="SDN76372.1"/>
    </source>
</evidence>
<dbReference type="Proteomes" id="UP000199602">
    <property type="component" value="Unassembled WGS sequence"/>
</dbReference>
<dbReference type="InterPro" id="IPR019201">
    <property type="entry name" value="DUF2065"/>
</dbReference>
<name>A0A1H0E1V9_9BACT</name>
<dbReference type="RefSeq" id="WP_092065396.1">
    <property type="nucleotide sequence ID" value="NZ_FNIN01000006.1"/>
</dbReference>
<gene>
    <name evidence="2" type="ORF">SAMN04488516_10694</name>
</gene>
<keyword evidence="1" id="KW-0472">Membrane</keyword>
<evidence type="ECO:0000256" key="1">
    <source>
        <dbReference type="SAM" id="Phobius"/>
    </source>
</evidence>
<keyword evidence="1" id="KW-1133">Transmembrane helix</keyword>
<evidence type="ECO:0000313" key="3">
    <source>
        <dbReference type="Proteomes" id="UP000199602"/>
    </source>
</evidence>
<keyword evidence="1" id="KW-0812">Transmembrane</keyword>
<keyword evidence="3" id="KW-1185">Reference proteome</keyword>
<reference evidence="2 3" key="1">
    <citation type="submission" date="2016-10" db="EMBL/GenBank/DDBJ databases">
        <authorList>
            <person name="de Groot N.N."/>
        </authorList>
    </citation>
    <scope>NUCLEOTIDE SEQUENCE [LARGE SCALE GENOMIC DNA]</scope>
    <source>
        <strain evidence="2 3">DSM 15269</strain>
    </source>
</reference>
<dbReference type="EMBL" id="FNIN01000006">
    <property type="protein sequence ID" value="SDN76372.1"/>
    <property type="molecule type" value="Genomic_DNA"/>
</dbReference>
<accession>A0A1H0E1V9</accession>
<proteinExistence type="predicted"/>
<dbReference type="Pfam" id="PF09838">
    <property type="entry name" value="DUF2065"/>
    <property type="match status" value="1"/>
</dbReference>
<dbReference type="AlphaFoldDB" id="A0A1H0E1V9"/>
<dbReference type="STRING" id="206665.SAMN04488516_10694"/>
<feature type="transmembrane region" description="Helical" evidence="1">
    <location>
        <begin position="43"/>
        <end position="63"/>
    </location>
</feature>